<evidence type="ECO:0000259" key="10">
    <source>
        <dbReference type="PROSITE" id="PS51362"/>
    </source>
</evidence>
<organism evidence="11 12">
    <name type="scientific">Silurus meridionalis</name>
    <name type="common">Southern catfish</name>
    <name type="synonym">Silurus soldatovi meridionalis</name>
    <dbReference type="NCBI Taxonomy" id="175797"/>
    <lineage>
        <taxon>Eukaryota</taxon>
        <taxon>Metazoa</taxon>
        <taxon>Chordata</taxon>
        <taxon>Craniata</taxon>
        <taxon>Vertebrata</taxon>
        <taxon>Euteleostomi</taxon>
        <taxon>Actinopterygii</taxon>
        <taxon>Neopterygii</taxon>
        <taxon>Teleostei</taxon>
        <taxon>Ostariophysi</taxon>
        <taxon>Siluriformes</taxon>
        <taxon>Siluridae</taxon>
        <taxon>Silurus</taxon>
    </lineage>
</organism>
<evidence type="ECO:0000256" key="6">
    <source>
        <dbReference type="ARBA" id="ARBA00023157"/>
    </source>
</evidence>
<dbReference type="PANTHER" id="PTHR12173:SF3">
    <property type="entry name" value="NEURTURIN"/>
    <property type="match status" value="1"/>
</dbReference>
<comment type="similarity">
    <text evidence="2">Belongs to the TGF-beta family. GDNF subfamily.</text>
</comment>
<dbReference type="AlphaFoldDB" id="A0A8T0AP35"/>
<dbReference type="InterPro" id="IPR001839">
    <property type="entry name" value="TGF-b_C"/>
</dbReference>
<dbReference type="GO" id="GO:0048731">
    <property type="term" value="P:system development"/>
    <property type="evidence" value="ECO:0007669"/>
    <property type="project" value="UniProtKB-ARBA"/>
</dbReference>
<dbReference type="Pfam" id="PF00019">
    <property type="entry name" value="TGF_beta"/>
    <property type="match status" value="1"/>
</dbReference>
<feature type="transmembrane region" description="Helical" evidence="9">
    <location>
        <begin position="35"/>
        <end position="63"/>
    </location>
</feature>
<evidence type="ECO:0000256" key="7">
    <source>
        <dbReference type="RuleBase" id="RU000354"/>
    </source>
</evidence>
<dbReference type="PANTHER" id="PTHR12173">
    <property type="entry name" value="GDNF SUBFAMILY OF TGF-BETA FAMILY"/>
    <property type="match status" value="1"/>
</dbReference>
<evidence type="ECO:0000256" key="1">
    <source>
        <dbReference type="ARBA" id="ARBA00004613"/>
    </source>
</evidence>
<evidence type="ECO:0000256" key="2">
    <source>
        <dbReference type="ARBA" id="ARBA00009832"/>
    </source>
</evidence>
<feature type="region of interest" description="Disordered" evidence="8">
    <location>
        <begin position="1"/>
        <end position="21"/>
    </location>
</feature>
<dbReference type="GO" id="GO:0030971">
    <property type="term" value="F:receptor tyrosine kinase binding"/>
    <property type="evidence" value="ECO:0007669"/>
    <property type="project" value="InterPro"/>
</dbReference>
<keyword evidence="9" id="KW-0812">Transmembrane</keyword>
<dbReference type="EMBL" id="JABFDY010000020">
    <property type="protein sequence ID" value="KAF7692534.1"/>
    <property type="molecule type" value="Genomic_DNA"/>
</dbReference>
<comment type="subcellular location">
    <subcellularLocation>
        <location evidence="1">Secreted</location>
    </subcellularLocation>
</comment>
<evidence type="ECO:0000256" key="5">
    <source>
        <dbReference type="ARBA" id="ARBA00023030"/>
    </source>
</evidence>
<dbReference type="InterPro" id="IPR029034">
    <property type="entry name" value="Cystine-knot_cytokine"/>
</dbReference>
<dbReference type="InterPro" id="IPR043401">
    <property type="entry name" value="GDNF_fam"/>
</dbReference>
<keyword evidence="3" id="KW-0964">Secreted</keyword>
<protein>
    <recommendedName>
        <fullName evidence="10">TGF-beta family profile domain-containing protein</fullName>
    </recommendedName>
</protein>
<feature type="domain" description="TGF-beta family profile" evidence="10">
    <location>
        <begin position="137"/>
        <end position="251"/>
    </location>
</feature>
<dbReference type="Gene3D" id="2.10.90.10">
    <property type="entry name" value="Cystine-knot cytokines"/>
    <property type="match status" value="1"/>
</dbReference>
<evidence type="ECO:0000256" key="3">
    <source>
        <dbReference type="ARBA" id="ARBA00022525"/>
    </source>
</evidence>
<dbReference type="GO" id="GO:0005576">
    <property type="term" value="C:extracellular region"/>
    <property type="evidence" value="ECO:0007669"/>
    <property type="project" value="UniProtKB-SubCell"/>
</dbReference>
<name>A0A8T0AP35_SILME</name>
<keyword evidence="9" id="KW-1133">Transmembrane helix</keyword>
<reference evidence="11" key="1">
    <citation type="submission" date="2020-08" db="EMBL/GenBank/DDBJ databases">
        <title>Chromosome-level assembly of Southern catfish (Silurus meridionalis) provides insights into visual adaptation to the nocturnal and benthic lifestyles.</title>
        <authorList>
            <person name="Zhang Y."/>
            <person name="Wang D."/>
            <person name="Peng Z."/>
        </authorList>
    </citation>
    <scope>NUCLEOTIDE SEQUENCE</scope>
    <source>
        <strain evidence="11">SWU-2019-XX</strain>
        <tissue evidence="11">Muscle</tissue>
    </source>
</reference>
<dbReference type="SUPFAM" id="SSF57501">
    <property type="entry name" value="Cystine-knot cytokines"/>
    <property type="match status" value="1"/>
</dbReference>
<keyword evidence="6" id="KW-1015">Disulfide bond</keyword>
<sequence length="251" mass="28162">MEVNPAQHHPDKSDLAGHSSFNAPRRSKMKLWKKAIFAFILLSAALSLLLIITMVPAGSIITWDSTISVHPLTITPLPSLSSSLSSPPKVTSRRRVGRASEDIESLLSEFSYLFQTFTEGELQRVIRSLVDSKVGRRTKRAKSAEVCSLHQVVLTVSELGLGYESDETVRFRYCRGKCTRRLSNYDMVLKNLIQRKASEKDLTTKGGSAKTERAPYSRCCRPTKYENMSFFDNKAKFFTIQDVSARKCGCV</sequence>
<evidence type="ECO:0000256" key="9">
    <source>
        <dbReference type="SAM" id="Phobius"/>
    </source>
</evidence>
<comment type="caution">
    <text evidence="11">The sequence shown here is derived from an EMBL/GenBank/DDBJ whole genome shotgun (WGS) entry which is preliminary data.</text>
</comment>
<gene>
    <name evidence="11" type="ORF">HF521_010144</name>
</gene>
<evidence type="ECO:0000313" key="12">
    <source>
        <dbReference type="Proteomes" id="UP000606274"/>
    </source>
</evidence>
<dbReference type="GO" id="GO:0030116">
    <property type="term" value="F:glial cell-derived neurotrophic factor receptor binding"/>
    <property type="evidence" value="ECO:0007669"/>
    <property type="project" value="InterPro"/>
</dbReference>
<keyword evidence="4" id="KW-0732">Signal</keyword>
<proteinExistence type="inferred from homology"/>
<evidence type="ECO:0000256" key="8">
    <source>
        <dbReference type="SAM" id="MobiDB-lite"/>
    </source>
</evidence>
<accession>A0A8T0AP35</accession>
<keyword evidence="9" id="KW-0472">Membrane</keyword>
<dbReference type="Proteomes" id="UP000606274">
    <property type="component" value="Unassembled WGS sequence"/>
</dbReference>
<dbReference type="GO" id="GO:0008083">
    <property type="term" value="F:growth factor activity"/>
    <property type="evidence" value="ECO:0007669"/>
    <property type="project" value="UniProtKB-KW"/>
</dbReference>
<evidence type="ECO:0000313" key="11">
    <source>
        <dbReference type="EMBL" id="KAF7692534.1"/>
    </source>
</evidence>
<keyword evidence="5 7" id="KW-0339">Growth factor</keyword>
<evidence type="ECO:0000256" key="4">
    <source>
        <dbReference type="ARBA" id="ARBA00022729"/>
    </source>
</evidence>
<dbReference type="PROSITE" id="PS51362">
    <property type="entry name" value="TGF_BETA_2"/>
    <property type="match status" value="1"/>
</dbReference>
<keyword evidence="12" id="KW-1185">Reference proteome</keyword>